<evidence type="ECO:0000256" key="1">
    <source>
        <dbReference type="SAM" id="MobiDB-lite"/>
    </source>
</evidence>
<evidence type="ECO:0000313" key="4">
    <source>
        <dbReference type="Proteomes" id="UP000078558"/>
    </source>
</evidence>
<keyword evidence="4" id="KW-1185">Reference proteome</keyword>
<evidence type="ECO:0000313" key="3">
    <source>
        <dbReference type="EMBL" id="SOE50898.1"/>
    </source>
</evidence>
<dbReference type="KEGG" id="odi:ODI_R3047"/>
<protein>
    <submittedName>
        <fullName evidence="2">Uncharacterized protein</fullName>
    </submittedName>
</protein>
<dbReference type="Proteomes" id="UP000078558">
    <property type="component" value="Chromosome I"/>
</dbReference>
<dbReference type="RefSeq" id="WP_067754862.1">
    <property type="nucleotide sequence ID" value="NZ_LT907988.1"/>
</dbReference>
<sequence length="88" mass="9248">MKAHPSSTSLAELSKAHAAANLRGTLDDALQSPLLARCLAITAEALATMPIHTSHRSQSRTSTASVRAVSTTSPRHDVKRTSAGDKDD</sequence>
<feature type="region of interest" description="Disordered" evidence="1">
    <location>
        <begin position="51"/>
        <end position="88"/>
    </location>
</feature>
<feature type="compositionally biased region" description="Basic and acidic residues" evidence="1">
    <location>
        <begin position="74"/>
        <end position="88"/>
    </location>
</feature>
<dbReference type="EMBL" id="LT907988">
    <property type="protein sequence ID" value="SOE50898.1"/>
    <property type="molecule type" value="Genomic_DNA"/>
</dbReference>
<accession>A0A1C3K377</accession>
<dbReference type="STRING" id="1851544.ODI_01764"/>
<name>A0A1C3K377_9BURK</name>
<proteinExistence type="predicted"/>
<reference evidence="3 4" key="2">
    <citation type="submission" date="2017-08" db="EMBL/GenBank/DDBJ databases">
        <authorList>
            <person name="de Groot N.N."/>
        </authorList>
    </citation>
    <scope>NUCLEOTIDE SEQUENCE [LARGE SCALE GENOMIC DNA]</scope>
    <source>
        <strain evidence="3">Orrdi1</strain>
    </source>
</reference>
<dbReference type="OrthoDB" id="9938261at2"/>
<feature type="compositionally biased region" description="Low complexity" evidence="1">
    <location>
        <begin position="59"/>
        <end position="73"/>
    </location>
</feature>
<organism evidence="2 4">
    <name type="scientific">Orrella dioscoreae</name>
    <dbReference type="NCBI Taxonomy" id="1851544"/>
    <lineage>
        <taxon>Bacteria</taxon>
        <taxon>Pseudomonadati</taxon>
        <taxon>Pseudomonadota</taxon>
        <taxon>Betaproteobacteria</taxon>
        <taxon>Burkholderiales</taxon>
        <taxon>Alcaligenaceae</taxon>
        <taxon>Orrella</taxon>
    </lineage>
</organism>
<reference evidence="2 4" key="1">
    <citation type="submission" date="2016-06" db="EMBL/GenBank/DDBJ databases">
        <authorList>
            <person name="Kjaerup R.B."/>
            <person name="Dalgaard T.S."/>
            <person name="Juul-Madsen H.R."/>
        </authorList>
    </citation>
    <scope>NUCLEOTIDE SEQUENCE [LARGE SCALE GENOMIC DNA]</scope>
    <source>
        <strain evidence="2">Orrdi1</strain>
    </source>
</reference>
<dbReference type="AlphaFoldDB" id="A0A1C3K377"/>
<evidence type="ECO:0000313" key="2">
    <source>
        <dbReference type="EMBL" id="SBT25956.1"/>
    </source>
</evidence>
<dbReference type="EMBL" id="FLRC01000023">
    <property type="protein sequence ID" value="SBT25956.1"/>
    <property type="molecule type" value="Genomic_DNA"/>
</dbReference>
<gene>
    <name evidence="2" type="ORF">ODI_01764</name>
    <name evidence="3" type="ORF">ODI_R3047</name>
</gene>